<dbReference type="EMBL" id="BPLQ01009436">
    <property type="protein sequence ID" value="GIY43965.1"/>
    <property type="molecule type" value="Genomic_DNA"/>
</dbReference>
<evidence type="ECO:0000313" key="2">
    <source>
        <dbReference type="Proteomes" id="UP001054837"/>
    </source>
</evidence>
<organism evidence="1 2">
    <name type="scientific">Caerostris darwini</name>
    <dbReference type="NCBI Taxonomy" id="1538125"/>
    <lineage>
        <taxon>Eukaryota</taxon>
        <taxon>Metazoa</taxon>
        <taxon>Ecdysozoa</taxon>
        <taxon>Arthropoda</taxon>
        <taxon>Chelicerata</taxon>
        <taxon>Arachnida</taxon>
        <taxon>Araneae</taxon>
        <taxon>Araneomorphae</taxon>
        <taxon>Entelegynae</taxon>
        <taxon>Araneoidea</taxon>
        <taxon>Araneidae</taxon>
        <taxon>Caerostris</taxon>
    </lineage>
</organism>
<sequence length="104" mass="11380">MSLAMVAVTVGGEGDLHKRRWSSSRNSNRVVRTNSLSFEIRKLPKRFVVRCVSTTHTGTGDTGSYPAMKQATPILFQCDGKIIIGNQFSEIQIIKCLASPTPAL</sequence>
<evidence type="ECO:0000313" key="1">
    <source>
        <dbReference type="EMBL" id="GIY43965.1"/>
    </source>
</evidence>
<comment type="caution">
    <text evidence="1">The sequence shown here is derived from an EMBL/GenBank/DDBJ whole genome shotgun (WGS) entry which is preliminary data.</text>
</comment>
<dbReference type="AlphaFoldDB" id="A0AAV4TCF7"/>
<keyword evidence="2" id="KW-1185">Reference proteome</keyword>
<reference evidence="1 2" key="1">
    <citation type="submission" date="2021-06" db="EMBL/GenBank/DDBJ databases">
        <title>Caerostris darwini draft genome.</title>
        <authorList>
            <person name="Kono N."/>
            <person name="Arakawa K."/>
        </authorList>
    </citation>
    <scope>NUCLEOTIDE SEQUENCE [LARGE SCALE GENOMIC DNA]</scope>
</reference>
<gene>
    <name evidence="1" type="ORF">CDAR_422951</name>
</gene>
<dbReference type="Proteomes" id="UP001054837">
    <property type="component" value="Unassembled WGS sequence"/>
</dbReference>
<proteinExistence type="predicted"/>
<accession>A0AAV4TCF7</accession>
<protein>
    <submittedName>
        <fullName evidence="1">Uncharacterized protein</fullName>
    </submittedName>
</protein>
<name>A0AAV4TCF7_9ARAC</name>